<feature type="transmembrane region" description="Helical" evidence="8">
    <location>
        <begin position="128"/>
        <end position="147"/>
    </location>
</feature>
<keyword evidence="3" id="KW-1003">Cell membrane</keyword>
<gene>
    <name evidence="10" type="ORF">ACFPN2_07175</name>
</gene>
<organism evidence="10 11">
    <name type="scientific">Steroidobacter flavus</name>
    <dbReference type="NCBI Taxonomy" id="1842136"/>
    <lineage>
        <taxon>Bacteria</taxon>
        <taxon>Pseudomonadati</taxon>
        <taxon>Pseudomonadota</taxon>
        <taxon>Gammaproteobacteria</taxon>
        <taxon>Steroidobacterales</taxon>
        <taxon>Steroidobacteraceae</taxon>
        <taxon>Steroidobacter</taxon>
    </lineage>
</organism>
<comment type="caution">
    <text evidence="10">The sequence shown here is derived from an EMBL/GenBank/DDBJ whole genome shotgun (WGS) entry which is preliminary data.</text>
</comment>
<reference evidence="11" key="1">
    <citation type="journal article" date="2019" name="Int. J. Syst. Evol. Microbiol.">
        <title>The Global Catalogue of Microorganisms (GCM) 10K type strain sequencing project: providing services to taxonomists for standard genome sequencing and annotation.</title>
        <authorList>
            <consortium name="The Broad Institute Genomics Platform"/>
            <consortium name="The Broad Institute Genome Sequencing Center for Infectious Disease"/>
            <person name="Wu L."/>
            <person name="Ma J."/>
        </authorList>
    </citation>
    <scope>NUCLEOTIDE SEQUENCE [LARGE SCALE GENOMIC DNA]</scope>
    <source>
        <strain evidence="11">CGMCC 1.10759</strain>
    </source>
</reference>
<dbReference type="InterPro" id="IPR024791">
    <property type="entry name" value="Cyt_c/ubiquinol_Oxase_su3"/>
</dbReference>
<dbReference type="RefSeq" id="WP_380595934.1">
    <property type="nucleotide sequence ID" value="NZ_JBHSDU010000003.1"/>
</dbReference>
<protein>
    <submittedName>
        <fullName evidence="10">Cytochrome c oxidase subunit 3</fullName>
    </submittedName>
</protein>
<evidence type="ECO:0000259" key="9">
    <source>
        <dbReference type="PROSITE" id="PS50253"/>
    </source>
</evidence>
<evidence type="ECO:0000313" key="10">
    <source>
        <dbReference type="EMBL" id="MFC4308858.1"/>
    </source>
</evidence>
<keyword evidence="11" id="KW-1185">Reference proteome</keyword>
<sequence>MKHQIVGDVSSLPDSGFSHRTLIWWGVLGFILIEGTAFVLAGGSYFFLMNHTTPWPPHRVPPDLPLATWFTAVMLVSELPNVWTDRVAHAERLLPTRIGLALMTLIGLALIVLRWFEFQTLNVSWEDNAYGSIVWAVLFLHTVHLLTDWVDTLVLTVFAFVHDLERTHYSDVADNCLYWHFVALAWLPIYALLYWVPRMLK</sequence>
<dbReference type="PANTHER" id="PTHR11403">
    <property type="entry name" value="CYTOCHROME C OXIDASE SUBUNIT III"/>
    <property type="match status" value="1"/>
</dbReference>
<keyword evidence="6 8" id="KW-0472">Membrane</keyword>
<evidence type="ECO:0000256" key="3">
    <source>
        <dbReference type="ARBA" id="ARBA00022475"/>
    </source>
</evidence>
<dbReference type="EMBL" id="JBHSDU010000003">
    <property type="protein sequence ID" value="MFC4308858.1"/>
    <property type="molecule type" value="Genomic_DNA"/>
</dbReference>
<comment type="similarity">
    <text evidence="2 7">Belongs to the cytochrome c oxidase subunit 3 family.</text>
</comment>
<evidence type="ECO:0000256" key="5">
    <source>
        <dbReference type="ARBA" id="ARBA00022989"/>
    </source>
</evidence>
<feature type="transmembrane region" description="Helical" evidence="8">
    <location>
        <begin position="97"/>
        <end position="116"/>
    </location>
</feature>
<feature type="transmembrane region" description="Helical" evidence="8">
    <location>
        <begin position="177"/>
        <end position="196"/>
    </location>
</feature>
<dbReference type="SUPFAM" id="SSF81452">
    <property type="entry name" value="Cytochrome c oxidase subunit III-like"/>
    <property type="match status" value="1"/>
</dbReference>
<dbReference type="PROSITE" id="PS50253">
    <property type="entry name" value="COX3"/>
    <property type="match status" value="1"/>
</dbReference>
<dbReference type="Gene3D" id="1.20.120.80">
    <property type="entry name" value="Cytochrome c oxidase, subunit III, four-helix bundle"/>
    <property type="match status" value="1"/>
</dbReference>
<dbReference type="InterPro" id="IPR013833">
    <property type="entry name" value="Cyt_c_oxidase_su3_a-hlx"/>
</dbReference>
<feature type="domain" description="Heme-copper oxidase subunit III family profile" evidence="9">
    <location>
        <begin position="1"/>
        <end position="198"/>
    </location>
</feature>
<proteinExistence type="inferred from homology"/>
<dbReference type="Pfam" id="PF00510">
    <property type="entry name" value="COX3"/>
    <property type="match status" value="1"/>
</dbReference>
<accession>A0ABV8SQL5</accession>
<evidence type="ECO:0000256" key="7">
    <source>
        <dbReference type="RuleBase" id="RU003376"/>
    </source>
</evidence>
<keyword evidence="4 7" id="KW-0812">Transmembrane</keyword>
<evidence type="ECO:0000256" key="8">
    <source>
        <dbReference type="SAM" id="Phobius"/>
    </source>
</evidence>
<keyword evidence="5 8" id="KW-1133">Transmembrane helix</keyword>
<evidence type="ECO:0000256" key="6">
    <source>
        <dbReference type="ARBA" id="ARBA00023136"/>
    </source>
</evidence>
<dbReference type="InterPro" id="IPR035973">
    <property type="entry name" value="Cyt_c_oxidase_su3-like_sf"/>
</dbReference>
<name>A0ABV8SQL5_9GAMM</name>
<dbReference type="InterPro" id="IPR000298">
    <property type="entry name" value="Cyt_c_oxidase-like_su3"/>
</dbReference>
<evidence type="ECO:0000256" key="4">
    <source>
        <dbReference type="ARBA" id="ARBA00022692"/>
    </source>
</evidence>
<dbReference type="Proteomes" id="UP001595904">
    <property type="component" value="Unassembled WGS sequence"/>
</dbReference>
<evidence type="ECO:0000313" key="11">
    <source>
        <dbReference type="Proteomes" id="UP001595904"/>
    </source>
</evidence>
<comment type="subcellular location">
    <subcellularLocation>
        <location evidence="1 7">Cell membrane</location>
        <topology evidence="1 7">Multi-pass membrane protein</topology>
    </subcellularLocation>
</comment>
<evidence type="ECO:0000256" key="2">
    <source>
        <dbReference type="ARBA" id="ARBA00010581"/>
    </source>
</evidence>
<feature type="transmembrane region" description="Helical" evidence="8">
    <location>
        <begin position="22"/>
        <end position="48"/>
    </location>
</feature>
<dbReference type="PANTHER" id="PTHR11403:SF2">
    <property type="entry name" value="CYTOCHROME BO(3) UBIQUINOL OXIDASE SUBUNIT 3"/>
    <property type="match status" value="1"/>
</dbReference>
<evidence type="ECO:0000256" key="1">
    <source>
        <dbReference type="ARBA" id="ARBA00004651"/>
    </source>
</evidence>